<evidence type="ECO:0000256" key="5">
    <source>
        <dbReference type="ARBA" id="ARBA00022729"/>
    </source>
</evidence>
<feature type="transmembrane region" description="Helical" evidence="8">
    <location>
        <begin position="407"/>
        <end position="427"/>
    </location>
</feature>
<dbReference type="SMART" id="SM00062">
    <property type="entry name" value="PBPb"/>
    <property type="match status" value="1"/>
</dbReference>
<keyword evidence="7 8" id="KW-0472">Membrane</keyword>
<dbReference type="GO" id="GO:0030288">
    <property type="term" value="C:outer membrane-bounded periplasmic space"/>
    <property type="evidence" value="ECO:0007669"/>
    <property type="project" value="TreeGrafter"/>
</dbReference>
<protein>
    <submittedName>
        <fullName evidence="11">Transporter substrate-binding domain-containing protein</fullName>
    </submittedName>
</protein>
<keyword evidence="3" id="KW-0813">Transport</keyword>
<name>A0A6B2R008_9BURK</name>
<dbReference type="InterPro" id="IPR018313">
    <property type="entry name" value="SBP_3_CS"/>
</dbReference>
<dbReference type="Pfam" id="PF00497">
    <property type="entry name" value="SBP_bac_3"/>
    <property type="match status" value="1"/>
</dbReference>
<evidence type="ECO:0000256" key="6">
    <source>
        <dbReference type="ARBA" id="ARBA00022989"/>
    </source>
</evidence>
<dbReference type="Gene3D" id="1.10.3720.10">
    <property type="entry name" value="MetI-like"/>
    <property type="match status" value="1"/>
</dbReference>
<proteinExistence type="inferred from homology"/>
<dbReference type="InterPro" id="IPR051455">
    <property type="entry name" value="Bact_solute-bind_prot3"/>
</dbReference>
<dbReference type="GO" id="GO:0016020">
    <property type="term" value="C:membrane"/>
    <property type="evidence" value="ECO:0007669"/>
    <property type="project" value="UniProtKB-SubCell"/>
</dbReference>
<feature type="transmembrane region" description="Helical" evidence="8">
    <location>
        <begin position="433"/>
        <end position="456"/>
    </location>
</feature>
<evidence type="ECO:0000256" key="3">
    <source>
        <dbReference type="ARBA" id="ARBA00022448"/>
    </source>
</evidence>
<feature type="transmembrane region" description="Helical" evidence="8">
    <location>
        <begin position="365"/>
        <end position="386"/>
    </location>
</feature>
<dbReference type="GO" id="GO:0006865">
    <property type="term" value="P:amino acid transport"/>
    <property type="evidence" value="ECO:0007669"/>
    <property type="project" value="TreeGrafter"/>
</dbReference>
<evidence type="ECO:0000256" key="7">
    <source>
        <dbReference type="ARBA" id="ARBA00023136"/>
    </source>
</evidence>
<keyword evidence="6 8" id="KW-1133">Transmembrane helix</keyword>
<feature type="signal peptide" evidence="9">
    <location>
        <begin position="1"/>
        <end position="23"/>
    </location>
</feature>
<dbReference type="EMBL" id="JAAGRN010000005">
    <property type="protein sequence ID" value="NDY83338.1"/>
    <property type="molecule type" value="Genomic_DNA"/>
</dbReference>
<dbReference type="RefSeq" id="WP_163654411.1">
    <property type="nucleotide sequence ID" value="NZ_JAAGRN010000005.1"/>
</dbReference>
<dbReference type="InterPro" id="IPR035906">
    <property type="entry name" value="MetI-like_sf"/>
</dbReference>
<comment type="subcellular location">
    <subcellularLocation>
        <location evidence="1">Membrane</location>
        <topology evidence="1">Multi-pass membrane protein</topology>
    </subcellularLocation>
</comment>
<comment type="caution">
    <text evidence="11">The sequence shown here is derived from an EMBL/GenBank/DDBJ whole genome shotgun (WGS) entry which is preliminary data.</text>
</comment>
<dbReference type="Gene3D" id="3.40.190.10">
    <property type="entry name" value="Periplasmic binding protein-like II"/>
    <property type="match status" value="2"/>
</dbReference>
<keyword evidence="5 9" id="KW-0732">Signal</keyword>
<evidence type="ECO:0000256" key="2">
    <source>
        <dbReference type="ARBA" id="ARBA00010333"/>
    </source>
</evidence>
<dbReference type="PANTHER" id="PTHR30085">
    <property type="entry name" value="AMINO ACID ABC TRANSPORTER PERMEASE"/>
    <property type="match status" value="1"/>
</dbReference>
<sequence>MPVNKIFAFLILIGASFFLQANAYSNNYQALIKQQLEQASQFGCADGGNQLTKIICDGSIRIGVRDNYKGFGFSSKENDSSQGEYNGFEIELARLIGKALGVKVILETVTSTDRIQKLLDSKVDIVLATMAHTAQREKTIDFVRPHYYSSPTAVIAPKKTNIQSLDDLKNVSICVPLGSYSNVVFSQHSARLMIYDRPDRMITALRLGACRVLSHDRSLLITTVTGPDAPWELSSQFEEKLTTTEVPWGIGVRKADASSLGKVISEIIADLHQDGTIEALAKKFNVQNEFLLQQKKMWGQSECLVADAGLNEDCMLKGVTLEDEPTLISKNVLTFQGWLNKNTGWTLSFPMLTGQVASSMFIKGMMVSILLVISALVMTLLTGLCIQFLLRSQNLLYMIIGRIVSEFCINSPIVLLLVLGYLISSLFVSYSPFLSIFVATVVIGLSNGSNAGLAMFDTSKRLSPDTSVQSIVRHTFIPIRASLINAAKTSPVAAIIGAPELLSVLTDVTSFTGERITTYLILSIFYILIVQAVVIFINRISSRLQNVKV</sequence>
<feature type="domain" description="Solute-binding protein family 3/N-terminal" evidence="10">
    <location>
        <begin position="59"/>
        <end position="288"/>
    </location>
</feature>
<gene>
    <name evidence="11" type="ORF">G3I67_08855</name>
</gene>
<evidence type="ECO:0000256" key="8">
    <source>
        <dbReference type="SAM" id="Phobius"/>
    </source>
</evidence>
<dbReference type="SUPFAM" id="SSF53850">
    <property type="entry name" value="Periplasmic binding protein-like II"/>
    <property type="match status" value="1"/>
</dbReference>
<accession>A0A6B2R008</accession>
<comment type="similarity">
    <text evidence="2">Belongs to the bacterial solute-binding protein 3 family.</text>
</comment>
<evidence type="ECO:0000259" key="10">
    <source>
        <dbReference type="SMART" id="SM00062"/>
    </source>
</evidence>
<feature type="transmembrane region" description="Helical" evidence="8">
    <location>
        <begin position="477"/>
        <end position="496"/>
    </location>
</feature>
<organism evidence="11">
    <name type="scientific">Sheuella amnicola</name>
    <dbReference type="NCBI Taxonomy" id="2707330"/>
    <lineage>
        <taxon>Bacteria</taxon>
        <taxon>Pseudomonadati</taxon>
        <taxon>Pseudomonadota</taxon>
        <taxon>Betaproteobacteria</taxon>
        <taxon>Burkholderiales</taxon>
        <taxon>Alcaligenaceae</taxon>
        <taxon>Sheuella</taxon>
    </lineage>
</organism>
<evidence type="ECO:0000256" key="1">
    <source>
        <dbReference type="ARBA" id="ARBA00004141"/>
    </source>
</evidence>
<feature type="transmembrane region" description="Helical" evidence="8">
    <location>
        <begin position="516"/>
        <end position="537"/>
    </location>
</feature>
<dbReference type="GO" id="GO:0005576">
    <property type="term" value="C:extracellular region"/>
    <property type="evidence" value="ECO:0007669"/>
    <property type="project" value="TreeGrafter"/>
</dbReference>
<dbReference type="InterPro" id="IPR001638">
    <property type="entry name" value="Solute-binding_3/MltF_N"/>
</dbReference>
<dbReference type="PANTHER" id="PTHR30085:SF6">
    <property type="entry name" value="ABC TRANSPORTER GLUTAMINE-BINDING PROTEIN GLNH"/>
    <property type="match status" value="1"/>
</dbReference>
<feature type="chain" id="PRO_5025577644" evidence="9">
    <location>
        <begin position="24"/>
        <end position="549"/>
    </location>
</feature>
<keyword evidence="4 8" id="KW-0812">Transmembrane</keyword>
<evidence type="ECO:0000256" key="9">
    <source>
        <dbReference type="SAM" id="SignalP"/>
    </source>
</evidence>
<reference evidence="11" key="1">
    <citation type="submission" date="2020-02" db="EMBL/GenBank/DDBJ databases">
        <authorList>
            <person name="Chen W.-M."/>
        </authorList>
    </citation>
    <scope>NUCLEOTIDE SEQUENCE</scope>
    <source>
        <strain evidence="11">NBD-18</strain>
    </source>
</reference>
<dbReference type="AlphaFoldDB" id="A0A6B2R008"/>
<evidence type="ECO:0000313" key="11">
    <source>
        <dbReference type="EMBL" id="NDY83338.1"/>
    </source>
</evidence>
<dbReference type="PROSITE" id="PS01039">
    <property type="entry name" value="SBP_BACTERIAL_3"/>
    <property type="match status" value="1"/>
</dbReference>
<evidence type="ECO:0000256" key="4">
    <source>
        <dbReference type="ARBA" id="ARBA00022692"/>
    </source>
</evidence>